<feature type="transmembrane region" description="Helical" evidence="1">
    <location>
        <begin position="184"/>
        <end position="203"/>
    </location>
</feature>
<feature type="signal peptide" evidence="2">
    <location>
        <begin position="1"/>
        <end position="20"/>
    </location>
</feature>
<dbReference type="Proteomes" id="UP000741360">
    <property type="component" value="Unassembled WGS sequence"/>
</dbReference>
<accession>A0A932M2X2</accession>
<feature type="transmembrane region" description="Helical" evidence="1">
    <location>
        <begin position="267"/>
        <end position="296"/>
    </location>
</feature>
<evidence type="ECO:0000256" key="1">
    <source>
        <dbReference type="SAM" id="Phobius"/>
    </source>
</evidence>
<protein>
    <recommendedName>
        <fullName evidence="5">YtkA-like domain-containing protein</fullName>
    </recommendedName>
</protein>
<dbReference type="EMBL" id="JACPSX010000293">
    <property type="protein sequence ID" value="MBI3016346.1"/>
    <property type="molecule type" value="Genomic_DNA"/>
</dbReference>
<evidence type="ECO:0000256" key="2">
    <source>
        <dbReference type="SAM" id="SignalP"/>
    </source>
</evidence>
<proteinExistence type="predicted"/>
<feature type="chain" id="PRO_5037508635" description="YtkA-like domain-containing protein" evidence="2">
    <location>
        <begin position="21"/>
        <end position="301"/>
    </location>
</feature>
<sequence>MTKRWITLVALGLAVLAWRAATAHKLPNFPQVRLQSAEVGRDDSLLRRLTVQVRDPTGKELVSGAEVTVWALHATFGSGLRVEAIQLAPARDPGIYQGEIRFPRAGRWELTIEVIGRYVGDAHFELDVTAPSVSDEGPTQDKPELDFDLPTIRHLAMEWGHLIGFALWLVATAVGLLNPVRYRWLVLIATWAAFTIQGVTGLYKMEYSTPFATPLRLFNLSQIPGVFFAREYISILVVKHVLMLTAMAITLALTLRVWRAKPGERVLLWRALLGVNLTLALAIAAAAAVLGFYHAIVLHFS</sequence>
<keyword evidence="1" id="KW-1133">Transmembrane helix</keyword>
<organism evidence="3 4">
    <name type="scientific">Tectimicrobiota bacterium</name>
    <dbReference type="NCBI Taxonomy" id="2528274"/>
    <lineage>
        <taxon>Bacteria</taxon>
        <taxon>Pseudomonadati</taxon>
        <taxon>Nitrospinota/Tectimicrobiota group</taxon>
        <taxon>Candidatus Tectimicrobiota</taxon>
    </lineage>
</organism>
<evidence type="ECO:0008006" key="5">
    <source>
        <dbReference type="Google" id="ProtNLM"/>
    </source>
</evidence>
<keyword evidence="1" id="KW-0472">Membrane</keyword>
<feature type="transmembrane region" description="Helical" evidence="1">
    <location>
        <begin position="232"/>
        <end position="255"/>
    </location>
</feature>
<keyword evidence="2" id="KW-0732">Signal</keyword>
<reference evidence="3" key="1">
    <citation type="submission" date="2020-07" db="EMBL/GenBank/DDBJ databases">
        <title>Huge and variable diversity of episymbiotic CPR bacteria and DPANN archaea in groundwater ecosystems.</title>
        <authorList>
            <person name="He C.Y."/>
            <person name="Keren R."/>
            <person name="Whittaker M."/>
            <person name="Farag I.F."/>
            <person name="Doudna J."/>
            <person name="Cate J.H.D."/>
            <person name="Banfield J.F."/>
        </authorList>
    </citation>
    <scope>NUCLEOTIDE SEQUENCE</scope>
    <source>
        <strain evidence="3">NC_groundwater_717_Ag_S-0.2um_59_8</strain>
    </source>
</reference>
<keyword evidence="1" id="KW-0812">Transmembrane</keyword>
<name>A0A932M2X2_UNCTE</name>
<dbReference type="AlphaFoldDB" id="A0A932M2X2"/>
<evidence type="ECO:0000313" key="3">
    <source>
        <dbReference type="EMBL" id="MBI3016346.1"/>
    </source>
</evidence>
<gene>
    <name evidence="3" type="ORF">HYY65_15075</name>
</gene>
<evidence type="ECO:0000313" key="4">
    <source>
        <dbReference type="Proteomes" id="UP000741360"/>
    </source>
</evidence>
<comment type="caution">
    <text evidence="3">The sequence shown here is derived from an EMBL/GenBank/DDBJ whole genome shotgun (WGS) entry which is preliminary data.</text>
</comment>
<feature type="transmembrane region" description="Helical" evidence="1">
    <location>
        <begin position="159"/>
        <end position="177"/>
    </location>
</feature>